<dbReference type="Proteomes" id="UP001163603">
    <property type="component" value="Chromosome 12"/>
</dbReference>
<protein>
    <submittedName>
        <fullName evidence="1">Uncharacterized protein</fullName>
    </submittedName>
</protein>
<evidence type="ECO:0000313" key="2">
    <source>
        <dbReference type="Proteomes" id="UP001163603"/>
    </source>
</evidence>
<dbReference type="EMBL" id="CM047747">
    <property type="protein sequence ID" value="KAJ0018907.1"/>
    <property type="molecule type" value="Genomic_DNA"/>
</dbReference>
<name>A0ACC0XMC4_9ROSI</name>
<reference evidence="2" key="1">
    <citation type="journal article" date="2023" name="G3 (Bethesda)">
        <title>Genome assembly and association tests identify interacting loci associated with vigor, precocity, and sex in interspecific pistachio rootstocks.</title>
        <authorList>
            <person name="Palmer W."/>
            <person name="Jacygrad E."/>
            <person name="Sagayaradj S."/>
            <person name="Cavanaugh K."/>
            <person name="Han R."/>
            <person name="Bertier L."/>
            <person name="Beede B."/>
            <person name="Kafkas S."/>
            <person name="Golino D."/>
            <person name="Preece J."/>
            <person name="Michelmore R."/>
        </authorList>
    </citation>
    <scope>NUCLEOTIDE SEQUENCE [LARGE SCALE GENOMIC DNA]</scope>
</reference>
<accession>A0ACC0XMC4</accession>
<gene>
    <name evidence="1" type="ORF">Pint_10080</name>
</gene>
<comment type="caution">
    <text evidence="1">The sequence shown here is derived from an EMBL/GenBank/DDBJ whole genome shotgun (WGS) entry which is preliminary data.</text>
</comment>
<organism evidence="1 2">
    <name type="scientific">Pistacia integerrima</name>
    <dbReference type="NCBI Taxonomy" id="434235"/>
    <lineage>
        <taxon>Eukaryota</taxon>
        <taxon>Viridiplantae</taxon>
        <taxon>Streptophyta</taxon>
        <taxon>Embryophyta</taxon>
        <taxon>Tracheophyta</taxon>
        <taxon>Spermatophyta</taxon>
        <taxon>Magnoliopsida</taxon>
        <taxon>eudicotyledons</taxon>
        <taxon>Gunneridae</taxon>
        <taxon>Pentapetalae</taxon>
        <taxon>rosids</taxon>
        <taxon>malvids</taxon>
        <taxon>Sapindales</taxon>
        <taxon>Anacardiaceae</taxon>
        <taxon>Pistacia</taxon>
    </lineage>
</organism>
<evidence type="ECO:0000313" key="1">
    <source>
        <dbReference type="EMBL" id="KAJ0018907.1"/>
    </source>
</evidence>
<keyword evidence="2" id="KW-1185">Reference proteome</keyword>
<proteinExistence type="predicted"/>
<sequence length="905" mass="99032">MRLLFNFGFVSGKGDSMKQTFDNSSGPTKIPPLSMPKELGSRVWGTIARSDAYHASSDASLFSSSLPVLPHEKLNLNGAGLGCQSVDDISSDLNKDHQGVEGGDSIEDNANSVTEGFLPDDEEELLAGIMDDFDLSGLPSSLEDLEDYDLFDSGGGMELENSTQESLSISMSKVSLSDGVVGNGLPHYGLPNGVGTVAGEHPYGEHPSRTLFVRNINSNVEDSELRALFEQYGDIRTLYTACKHRGFVMISYYDIRAARTAMRSLQNKPLRRRKLDIHFSIPKDNPSDKDLNQGTLVVFNLDPSVSNEDLRQIFGAYGEVKEVKNFSAEIRETPHKRHHKFIEFYDVRAAEAALKSLNRSDIAGKRIKLEPSRPGGARRNFTSDSIKAFGTTKSLMLQLNQELEQDESRVLQHQVGSPITNSPPGNWGQFSSPIEPNPLQAISKSPVYRNISPTTSSLPGLASILNPPVSNSVKVAPIGKDQGRGSHMEHVFTNTNSTHGAAFPESHSFPEPKLGQHPGTISSFGTSTSNGSGMETLSGSQFLWGSPNRYSEHGSSPAWPMPTMGHPFSSNGKSHGFPYSGRQGSFLGSAQHHHHHHVGSAPSGVPLERHFGFFPESPEASFMNPVAFRGMGIGQNDGSFMVNHLGPRATVNPGITIPRNISENGSSSYRMMSSPRLSPVFVSNGPYPGLTPTNMEGLTDRGRSRRVDNNGSQIDTKKQFQLDLEKIKNGEDTRATLMIKNIPNKYTSKMLLAAIDENHKGTYDFLYLPIDFKNKCNVGYAFINMLSPAHIIPFYEITHFFLQAFNGKKWEKFNSEKVASLAYARIQGKAALVAHFQNSSLMNEDKRCRPIMFHSEGPDAGDQIIQEHIISNSLNIQVRQPNESEAGDSSGSPTKDGSGGKPEQS</sequence>